<organism evidence="1 2">
    <name type="scientific">Dendrolimus kikuchii</name>
    <dbReference type="NCBI Taxonomy" id="765133"/>
    <lineage>
        <taxon>Eukaryota</taxon>
        <taxon>Metazoa</taxon>
        <taxon>Ecdysozoa</taxon>
        <taxon>Arthropoda</taxon>
        <taxon>Hexapoda</taxon>
        <taxon>Insecta</taxon>
        <taxon>Pterygota</taxon>
        <taxon>Neoptera</taxon>
        <taxon>Endopterygota</taxon>
        <taxon>Lepidoptera</taxon>
        <taxon>Glossata</taxon>
        <taxon>Ditrysia</taxon>
        <taxon>Bombycoidea</taxon>
        <taxon>Lasiocampidae</taxon>
        <taxon>Dendrolimus</taxon>
    </lineage>
</organism>
<keyword evidence="2" id="KW-1185">Reference proteome</keyword>
<reference evidence="1 2" key="1">
    <citation type="journal article" date="2021" name="Front. Genet.">
        <title>Chromosome-Level Genome Assembly Reveals Significant Gene Expansion in the Toll and IMD Signaling Pathways of Dendrolimus kikuchii.</title>
        <authorList>
            <person name="Zhou J."/>
            <person name="Wu P."/>
            <person name="Xiong Z."/>
            <person name="Liu N."/>
            <person name="Zhao N."/>
            <person name="Ji M."/>
            <person name="Qiu Y."/>
            <person name="Yang B."/>
        </authorList>
    </citation>
    <scope>NUCLEOTIDE SEQUENCE [LARGE SCALE GENOMIC DNA]</scope>
    <source>
        <strain evidence="1">Ann1</strain>
    </source>
</reference>
<name>A0ACC1CNW5_9NEOP</name>
<comment type="caution">
    <text evidence="1">The sequence shown here is derived from an EMBL/GenBank/DDBJ whole genome shotgun (WGS) entry which is preliminary data.</text>
</comment>
<evidence type="ECO:0000313" key="2">
    <source>
        <dbReference type="Proteomes" id="UP000824533"/>
    </source>
</evidence>
<gene>
    <name evidence="1" type="ORF">K1T71_011327</name>
</gene>
<protein>
    <submittedName>
        <fullName evidence="1">Uncharacterized protein</fullName>
    </submittedName>
</protein>
<sequence>METIPMTPLLEFPPNTLYKVRQAYGLEKPGEMAVAVKILDEWVQKQNHFLKKDFRDVYLERMIIMCKGSIEKSKKQLDTLCTLKTLLPKFFARTNMKEEFKQLMEKSWVFILPKMTEDLCRVFIFQLRTTTGFDAEVITQCYCILVAEYLKIHDYSLGYFLVYDYRHISATEIISKIDLNEVQQFVPILTDGYGTRLKALVFLTDSKVIHGFVKIMKTILSEKIGKRIQVFSDLESFYSIIPKELLPLEYGGQEKSVQLLHNNLLNVLSGEEHVQYLKEMQKAKTDESKRTVDKFNEQYMGMAGTFRSLHVD</sequence>
<dbReference type="Proteomes" id="UP000824533">
    <property type="component" value="Linkage Group LG20"/>
</dbReference>
<proteinExistence type="predicted"/>
<evidence type="ECO:0000313" key="1">
    <source>
        <dbReference type="EMBL" id="KAJ0173151.1"/>
    </source>
</evidence>
<accession>A0ACC1CNW5</accession>
<dbReference type="EMBL" id="CM034406">
    <property type="protein sequence ID" value="KAJ0173151.1"/>
    <property type="molecule type" value="Genomic_DNA"/>
</dbReference>